<evidence type="ECO:0000256" key="6">
    <source>
        <dbReference type="ARBA" id="ARBA00022989"/>
    </source>
</evidence>
<evidence type="ECO:0000256" key="3">
    <source>
        <dbReference type="ARBA" id="ARBA00022475"/>
    </source>
</evidence>
<keyword evidence="11" id="KW-1185">Reference proteome</keyword>
<gene>
    <name evidence="10" type="ORF">SAMN05192530_11846</name>
</gene>
<keyword evidence="4 10" id="KW-0808">Transferase</keyword>
<dbReference type="RefSeq" id="WP_139184091.1">
    <property type="nucleotide sequence ID" value="NZ_FNIT01000018.1"/>
</dbReference>
<dbReference type="PANTHER" id="PTHR30576">
    <property type="entry name" value="COLANIC BIOSYNTHESIS UDP-GLUCOSE LIPID CARRIER TRANSFERASE"/>
    <property type="match status" value="1"/>
</dbReference>
<name>A0A1H0NAP7_9HYPH</name>
<protein>
    <submittedName>
        <fullName evidence="10">Sugar transferase</fullName>
    </submittedName>
</protein>
<dbReference type="GO" id="GO:0016780">
    <property type="term" value="F:phosphotransferase activity, for other substituted phosphate groups"/>
    <property type="evidence" value="ECO:0007669"/>
    <property type="project" value="TreeGrafter"/>
</dbReference>
<evidence type="ECO:0000256" key="1">
    <source>
        <dbReference type="ARBA" id="ARBA00004236"/>
    </source>
</evidence>
<keyword evidence="5" id="KW-0812">Transmembrane</keyword>
<proteinExistence type="inferred from homology"/>
<evidence type="ECO:0000313" key="11">
    <source>
        <dbReference type="Proteomes" id="UP000198793"/>
    </source>
</evidence>
<keyword evidence="3" id="KW-1003">Cell membrane</keyword>
<dbReference type="Proteomes" id="UP000198793">
    <property type="component" value="Unassembled WGS sequence"/>
</dbReference>
<organism evidence="10 11">
    <name type="scientific">Aureimonas jatrophae</name>
    <dbReference type="NCBI Taxonomy" id="1166073"/>
    <lineage>
        <taxon>Bacteria</taxon>
        <taxon>Pseudomonadati</taxon>
        <taxon>Pseudomonadota</taxon>
        <taxon>Alphaproteobacteria</taxon>
        <taxon>Hyphomicrobiales</taxon>
        <taxon>Aurantimonadaceae</taxon>
        <taxon>Aureimonas</taxon>
    </lineage>
</organism>
<dbReference type="OrthoDB" id="9808602at2"/>
<dbReference type="GO" id="GO:0005886">
    <property type="term" value="C:plasma membrane"/>
    <property type="evidence" value="ECO:0007669"/>
    <property type="project" value="UniProtKB-SubCell"/>
</dbReference>
<evidence type="ECO:0000256" key="5">
    <source>
        <dbReference type="ARBA" id="ARBA00022692"/>
    </source>
</evidence>
<keyword evidence="8" id="KW-0270">Exopolysaccharide synthesis</keyword>
<feature type="domain" description="Bacterial sugar transferase" evidence="9">
    <location>
        <begin position="2"/>
        <end position="112"/>
    </location>
</feature>
<dbReference type="STRING" id="1166073.SAMN05192530_11846"/>
<comment type="subcellular location">
    <subcellularLocation>
        <location evidence="1">Cell membrane</location>
    </subcellularLocation>
</comment>
<dbReference type="InterPro" id="IPR003362">
    <property type="entry name" value="Bact_transf"/>
</dbReference>
<evidence type="ECO:0000256" key="8">
    <source>
        <dbReference type="ARBA" id="ARBA00023169"/>
    </source>
</evidence>
<feature type="non-terminal residue" evidence="10">
    <location>
        <position position="1"/>
    </location>
</feature>
<keyword evidence="6" id="KW-1133">Transmembrane helix</keyword>
<evidence type="ECO:0000256" key="2">
    <source>
        <dbReference type="ARBA" id="ARBA00006464"/>
    </source>
</evidence>
<dbReference type="EMBL" id="FNIT01000018">
    <property type="protein sequence ID" value="SDO89505.1"/>
    <property type="molecule type" value="Genomic_DNA"/>
</dbReference>
<keyword evidence="7" id="KW-0472">Membrane</keyword>
<dbReference type="AlphaFoldDB" id="A0A1H0NAP7"/>
<sequence length="118" mass="13585">ANHKLRNDPRVTRLGRFLRETSLDELPQLFNVLRGEMSLVGPRPIVDEEAHRYAHRFSTYKRARPGLTGMWQVNGRSDTSYATRVKYDSYYVRNASTLLDLRIMAKTVKVVVARDGSC</sequence>
<evidence type="ECO:0000256" key="7">
    <source>
        <dbReference type="ARBA" id="ARBA00023136"/>
    </source>
</evidence>
<accession>A0A1H0NAP7</accession>
<evidence type="ECO:0000313" key="10">
    <source>
        <dbReference type="EMBL" id="SDO89505.1"/>
    </source>
</evidence>
<comment type="similarity">
    <text evidence="2">Belongs to the bacterial sugar transferase family.</text>
</comment>
<evidence type="ECO:0000256" key="4">
    <source>
        <dbReference type="ARBA" id="ARBA00022679"/>
    </source>
</evidence>
<dbReference type="Pfam" id="PF02397">
    <property type="entry name" value="Bac_transf"/>
    <property type="match status" value="1"/>
</dbReference>
<dbReference type="GO" id="GO:0000271">
    <property type="term" value="P:polysaccharide biosynthetic process"/>
    <property type="evidence" value="ECO:0007669"/>
    <property type="project" value="UniProtKB-KW"/>
</dbReference>
<evidence type="ECO:0000259" key="9">
    <source>
        <dbReference type="Pfam" id="PF02397"/>
    </source>
</evidence>
<dbReference type="PANTHER" id="PTHR30576:SF4">
    <property type="entry name" value="UNDECAPRENYL-PHOSPHATE GALACTOSE PHOSPHOTRANSFERASE"/>
    <property type="match status" value="1"/>
</dbReference>
<reference evidence="10 11" key="1">
    <citation type="submission" date="2016-10" db="EMBL/GenBank/DDBJ databases">
        <authorList>
            <person name="de Groot N.N."/>
        </authorList>
    </citation>
    <scope>NUCLEOTIDE SEQUENCE [LARGE SCALE GENOMIC DNA]</scope>
    <source>
        <strain evidence="11">L7-484,KACC 16230,DSM 25025</strain>
    </source>
</reference>